<sequence length="136" mass="15293">MNLMESAVRRLPWFVNAGFIGGWQGLYDVIPDWMPIIDEQIKDLIIVVGLSGHGFKLAPAFALIVMEVIKYGEAKISRNIFTLGRFREGREIKGQVLKSCISPLHINLINNIIPTLGILSHHTLTIKRNIKDCVKS</sequence>
<reference evidence="2 3" key="1">
    <citation type="journal article" date="2011" name="J. Bacteriol.">
        <title>Complete genome sequence of 'Vulcanisaeta moutnovskia' strain 768-28, a novel member of the hyperthermophilic crenarchaeal genus vulcanisaeta.</title>
        <authorList>
            <person name="Gumerov V.M."/>
            <person name="Mardanov A.V."/>
            <person name="Beletsky A.V."/>
            <person name="Prokofeva M.I."/>
            <person name="Bonch-Osmolovskaya E.A."/>
            <person name="Ravin N.V."/>
            <person name="Skryabin K.G."/>
        </authorList>
    </citation>
    <scope>NUCLEOTIDE SEQUENCE [LARGE SCALE GENOMIC DNA]</scope>
    <source>
        <strain evidence="2 3">768-28</strain>
    </source>
</reference>
<dbReference type="EMBL" id="CP002529">
    <property type="protein sequence ID" value="ADY02469.1"/>
    <property type="molecule type" value="Genomic_DNA"/>
</dbReference>
<keyword evidence="3" id="KW-1185">Reference proteome</keyword>
<proteinExistence type="predicted"/>
<name>F0QXY3_VULM7</name>
<dbReference type="Gene3D" id="3.30.9.10">
    <property type="entry name" value="D-Amino Acid Oxidase, subunit A, domain 2"/>
    <property type="match status" value="1"/>
</dbReference>
<dbReference type="InterPro" id="IPR006076">
    <property type="entry name" value="FAD-dep_OxRdtase"/>
</dbReference>
<dbReference type="STRING" id="985053.VMUT_2273"/>
<dbReference type="InterPro" id="IPR036188">
    <property type="entry name" value="FAD/NAD-bd_sf"/>
</dbReference>
<dbReference type="Gene3D" id="3.50.50.60">
    <property type="entry name" value="FAD/NAD(P)-binding domain"/>
    <property type="match status" value="1"/>
</dbReference>
<dbReference type="Proteomes" id="UP000007485">
    <property type="component" value="Chromosome"/>
</dbReference>
<evidence type="ECO:0000313" key="3">
    <source>
        <dbReference type="Proteomes" id="UP000007485"/>
    </source>
</evidence>
<dbReference type="AlphaFoldDB" id="F0QXY3"/>
<feature type="domain" description="FAD dependent oxidoreductase" evidence="1">
    <location>
        <begin position="3"/>
        <end position="66"/>
    </location>
</feature>
<evidence type="ECO:0000259" key="1">
    <source>
        <dbReference type="Pfam" id="PF01266"/>
    </source>
</evidence>
<dbReference type="Pfam" id="PF01266">
    <property type="entry name" value="DAO"/>
    <property type="match status" value="1"/>
</dbReference>
<gene>
    <name evidence="2" type="ordered locus">VMUT_2273</name>
</gene>
<dbReference type="HOGENOM" id="CLU_1870857_0_0_2"/>
<accession>F0QXY3</accession>
<protein>
    <recommendedName>
        <fullName evidence="1">FAD dependent oxidoreductase domain-containing protein</fullName>
    </recommendedName>
</protein>
<evidence type="ECO:0000313" key="2">
    <source>
        <dbReference type="EMBL" id="ADY02469.1"/>
    </source>
</evidence>
<dbReference type="eggNOG" id="arCOG00755">
    <property type="taxonomic scope" value="Archaea"/>
</dbReference>
<organism evidence="2 3">
    <name type="scientific">Vulcanisaeta moutnovskia (strain 768-28)</name>
    <dbReference type="NCBI Taxonomy" id="985053"/>
    <lineage>
        <taxon>Archaea</taxon>
        <taxon>Thermoproteota</taxon>
        <taxon>Thermoprotei</taxon>
        <taxon>Thermoproteales</taxon>
        <taxon>Thermoproteaceae</taxon>
        <taxon>Vulcanisaeta</taxon>
    </lineage>
</organism>
<dbReference type="KEGG" id="vmo:VMUT_2273"/>